<evidence type="ECO:0000313" key="7">
    <source>
        <dbReference type="Proteomes" id="UP000011087"/>
    </source>
</evidence>
<reference evidence="5 7" key="1">
    <citation type="journal article" date="2012" name="Nature">
        <title>Algal genomes reveal evolutionary mosaicism and the fate of nucleomorphs.</title>
        <authorList>
            <consortium name="DOE Joint Genome Institute"/>
            <person name="Curtis B.A."/>
            <person name="Tanifuji G."/>
            <person name="Burki F."/>
            <person name="Gruber A."/>
            <person name="Irimia M."/>
            <person name="Maruyama S."/>
            <person name="Arias M.C."/>
            <person name="Ball S.G."/>
            <person name="Gile G.H."/>
            <person name="Hirakawa Y."/>
            <person name="Hopkins J.F."/>
            <person name="Kuo A."/>
            <person name="Rensing S.A."/>
            <person name="Schmutz J."/>
            <person name="Symeonidi A."/>
            <person name="Elias M."/>
            <person name="Eveleigh R.J."/>
            <person name="Herman E.K."/>
            <person name="Klute M.J."/>
            <person name="Nakayama T."/>
            <person name="Obornik M."/>
            <person name="Reyes-Prieto A."/>
            <person name="Armbrust E.V."/>
            <person name="Aves S.J."/>
            <person name="Beiko R.G."/>
            <person name="Coutinho P."/>
            <person name="Dacks J.B."/>
            <person name="Durnford D.G."/>
            <person name="Fast N.M."/>
            <person name="Green B.R."/>
            <person name="Grisdale C.J."/>
            <person name="Hempel F."/>
            <person name="Henrissat B."/>
            <person name="Hoppner M.P."/>
            <person name="Ishida K."/>
            <person name="Kim E."/>
            <person name="Koreny L."/>
            <person name="Kroth P.G."/>
            <person name="Liu Y."/>
            <person name="Malik S.B."/>
            <person name="Maier U.G."/>
            <person name="McRose D."/>
            <person name="Mock T."/>
            <person name="Neilson J.A."/>
            <person name="Onodera N.T."/>
            <person name="Poole A.M."/>
            <person name="Pritham E.J."/>
            <person name="Richards T.A."/>
            <person name="Rocap G."/>
            <person name="Roy S.W."/>
            <person name="Sarai C."/>
            <person name="Schaack S."/>
            <person name="Shirato S."/>
            <person name="Slamovits C.H."/>
            <person name="Spencer D.F."/>
            <person name="Suzuki S."/>
            <person name="Worden A.Z."/>
            <person name="Zauner S."/>
            <person name="Barry K."/>
            <person name="Bell C."/>
            <person name="Bharti A.K."/>
            <person name="Crow J.A."/>
            <person name="Grimwood J."/>
            <person name="Kramer R."/>
            <person name="Lindquist E."/>
            <person name="Lucas S."/>
            <person name="Salamov A."/>
            <person name="McFadden G.I."/>
            <person name="Lane C.E."/>
            <person name="Keeling P.J."/>
            <person name="Gray M.W."/>
            <person name="Grigoriev I.V."/>
            <person name="Archibald J.M."/>
        </authorList>
    </citation>
    <scope>NUCLEOTIDE SEQUENCE</scope>
    <source>
        <strain evidence="5 7">CCMP2712</strain>
    </source>
</reference>
<reference evidence="7" key="2">
    <citation type="submission" date="2012-11" db="EMBL/GenBank/DDBJ databases">
        <authorList>
            <person name="Kuo A."/>
            <person name="Curtis B.A."/>
            <person name="Tanifuji G."/>
            <person name="Burki F."/>
            <person name="Gruber A."/>
            <person name="Irimia M."/>
            <person name="Maruyama S."/>
            <person name="Arias M.C."/>
            <person name="Ball S.G."/>
            <person name="Gile G.H."/>
            <person name="Hirakawa Y."/>
            <person name="Hopkins J.F."/>
            <person name="Rensing S.A."/>
            <person name="Schmutz J."/>
            <person name="Symeonidi A."/>
            <person name="Elias M."/>
            <person name="Eveleigh R.J."/>
            <person name="Herman E.K."/>
            <person name="Klute M.J."/>
            <person name="Nakayama T."/>
            <person name="Obornik M."/>
            <person name="Reyes-Prieto A."/>
            <person name="Armbrust E.V."/>
            <person name="Aves S.J."/>
            <person name="Beiko R.G."/>
            <person name="Coutinho P."/>
            <person name="Dacks J.B."/>
            <person name="Durnford D.G."/>
            <person name="Fast N.M."/>
            <person name="Green B.R."/>
            <person name="Grisdale C."/>
            <person name="Hempe F."/>
            <person name="Henrissat B."/>
            <person name="Hoppner M.P."/>
            <person name="Ishida K.-I."/>
            <person name="Kim E."/>
            <person name="Koreny L."/>
            <person name="Kroth P.G."/>
            <person name="Liu Y."/>
            <person name="Malik S.-B."/>
            <person name="Maier U.G."/>
            <person name="McRose D."/>
            <person name="Mock T."/>
            <person name="Neilson J.A."/>
            <person name="Onodera N.T."/>
            <person name="Poole A.M."/>
            <person name="Pritham E.J."/>
            <person name="Richards T.A."/>
            <person name="Rocap G."/>
            <person name="Roy S.W."/>
            <person name="Sarai C."/>
            <person name="Schaack S."/>
            <person name="Shirato S."/>
            <person name="Slamovits C.H."/>
            <person name="Spencer D.F."/>
            <person name="Suzuki S."/>
            <person name="Worden A.Z."/>
            <person name="Zauner S."/>
            <person name="Barry K."/>
            <person name="Bell C."/>
            <person name="Bharti A.K."/>
            <person name="Crow J.A."/>
            <person name="Grimwood J."/>
            <person name="Kramer R."/>
            <person name="Lindquist E."/>
            <person name="Lucas S."/>
            <person name="Salamov A."/>
            <person name="McFadden G.I."/>
            <person name="Lane C.E."/>
            <person name="Keeling P.J."/>
            <person name="Gray M.W."/>
            <person name="Grigoriev I.V."/>
            <person name="Archibald J.M."/>
        </authorList>
    </citation>
    <scope>NUCLEOTIDE SEQUENCE</scope>
    <source>
        <strain evidence="7">CCMP2712</strain>
    </source>
</reference>
<keyword evidence="4" id="KW-0175">Coiled coil</keyword>
<evidence type="ECO:0008006" key="8">
    <source>
        <dbReference type="Google" id="ProtNLM"/>
    </source>
</evidence>
<dbReference type="PaxDb" id="55529-EKX38939"/>
<dbReference type="AlphaFoldDB" id="L1ISQ7"/>
<evidence type="ECO:0000256" key="3">
    <source>
        <dbReference type="ARBA" id="ARBA00023004"/>
    </source>
</evidence>
<keyword evidence="7" id="KW-1185">Reference proteome</keyword>
<keyword evidence="1" id="KW-0349">Heme</keyword>
<dbReference type="InterPro" id="IPR016084">
    <property type="entry name" value="Haem_Oase-like_multi-hlx"/>
</dbReference>
<keyword evidence="3" id="KW-0408">Iron</keyword>
<dbReference type="HOGENOM" id="CLU_079737_0_0_1"/>
<keyword evidence="2" id="KW-0479">Metal-binding</keyword>
<dbReference type="eggNOG" id="ENOG502SUS2">
    <property type="taxonomic scope" value="Eukaryota"/>
</dbReference>
<dbReference type="GO" id="GO:0006788">
    <property type="term" value="P:heme oxidation"/>
    <property type="evidence" value="ECO:0007669"/>
    <property type="project" value="InterPro"/>
</dbReference>
<organism evidence="5">
    <name type="scientific">Guillardia theta (strain CCMP2712)</name>
    <name type="common">Cryptophyte</name>
    <dbReference type="NCBI Taxonomy" id="905079"/>
    <lineage>
        <taxon>Eukaryota</taxon>
        <taxon>Cryptophyceae</taxon>
        <taxon>Pyrenomonadales</taxon>
        <taxon>Geminigeraceae</taxon>
        <taxon>Guillardia</taxon>
    </lineage>
</organism>
<feature type="coiled-coil region" evidence="4">
    <location>
        <begin position="204"/>
        <end position="231"/>
    </location>
</feature>
<evidence type="ECO:0000256" key="1">
    <source>
        <dbReference type="ARBA" id="ARBA00022617"/>
    </source>
</evidence>
<dbReference type="PANTHER" id="PTHR10720:SF0">
    <property type="entry name" value="HEME OXYGENASE"/>
    <property type="match status" value="1"/>
</dbReference>
<accession>L1ISQ7</accession>
<dbReference type="KEGG" id="gtt:GUITHDRAFT_76813"/>
<protein>
    <recommendedName>
        <fullName evidence="8">Heme oxygenase</fullName>
    </recommendedName>
</protein>
<dbReference type="RefSeq" id="XP_005825919.1">
    <property type="nucleotide sequence ID" value="XM_005825862.1"/>
</dbReference>
<dbReference type="Pfam" id="PF01126">
    <property type="entry name" value="Heme_oxygenase"/>
    <property type="match status" value="1"/>
</dbReference>
<gene>
    <name evidence="5" type="ORF">GUITHDRAFT_76813</name>
</gene>
<dbReference type="PANTHER" id="PTHR10720">
    <property type="entry name" value="HEME OXYGENASE"/>
    <property type="match status" value="1"/>
</dbReference>
<dbReference type="OrthoDB" id="652091at2759"/>
<dbReference type="EnsemblProtists" id="EKX38939">
    <property type="protein sequence ID" value="EKX38939"/>
    <property type="gene ID" value="GUITHDRAFT_76813"/>
</dbReference>
<dbReference type="GO" id="GO:0046872">
    <property type="term" value="F:metal ion binding"/>
    <property type="evidence" value="ECO:0007669"/>
    <property type="project" value="UniProtKB-KW"/>
</dbReference>
<name>L1ISQ7_GUITC</name>
<dbReference type="Gene3D" id="1.20.910.10">
    <property type="entry name" value="Heme oxygenase-like"/>
    <property type="match status" value="1"/>
</dbReference>
<dbReference type="OMA" id="YCRYFAD"/>
<evidence type="ECO:0000256" key="4">
    <source>
        <dbReference type="SAM" id="Coils"/>
    </source>
</evidence>
<dbReference type="GO" id="GO:0004392">
    <property type="term" value="F:heme oxygenase (decyclizing) activity"/>
    <property type="evidence" value="ECO:0007669"/>
    <property type="project" value="InterPro"/>
</dbReference>
<evidence type="ECO:0000256" key="2">
    <source>
        <dbReference type="ARBA" id="ARBA00022723"/>
    </source>
</evidence>
<evidence type="ECO:0000313" key="5">
    <source>
        <dbReference type="EMBL" id="EKX38939.1"/>
    </source>
</evidence>
<dbReference type="InterPro" id="IPR016053">
    <property type="entry name" value="Haem_Oase-like"/>
</dbReference>
<dbReference type="Proteomes" id="UP000011087">
    <property type="component" value="Unassembled WGS sequence"/>
</dbReference>
<evidence type="ECO:0000313" key="6">
    <source>
        <dbReference type="EnsemblProtists" id="EKX38939"/>
    </source>
</evidence>
<dbReference type="SUPFAM" id="SSF48613">
    <property type="entry name" value="Heme oxygenase-like"/>
    <property type="match status" value="1"/>
</dbReference>
<sequence>MSRQTLNQVLRSCQAILPKSESYKTLLDSSANKRGLSRKLDLLLREGVHDMKVFGLGFLRSIASKDEYVHFTSCSFHFYREMERELDRKAEEGAVVGRLWRKFPELRRAERLREDLRNVGASSDPTLVPMSPATTAYCASIRRAGEEEQGVRIIAHMYVRYFADLFGGRALGAPTKYAVQELKQSPPLFYQWDRTVEQDRRAYIERLYVAINEAAEEVASEEVEKRIVEEARSAFQHNANIYTEEEGLYGKAAQGAYKLVTGYAMAKGRQLMR</sequence>
<dbReference type="PRINTS" id="PR00088">
    <property type="entry name" value="HAEMOXYGNASE"/>
</dbReference>
<dbReference type="InterPro" id="IPR002051">
    <property type="entry name" value="Haem_Oase"/>
</dbReference>
<dbReference type="EMBL" id="JH993044">
    <property type="protein sequence ID" value="EKX38939.1"/>
    <property type="molecule type" value="Genomic_DNA"/>
</dbReference>
<dbReference type="STRING" id="905079.L1ISQ7"/>
<dbReference type="CDD" id="cd19165">
    <property type="entry name" value="HemeO"/>
    <property type="match status" value="1"/>
</dbReference>
<proteinExistence type="predicted"/>
<reference evidence="6" key="3">
    <citation type="submission" date="2016-03" db="UniProtKB">
        <authorList>
            <consortium name="EnsemblProtists"/>
        </authorList>
    </citation>
    <scope>IDENTIFICATION</scope>
</reference>
<dbReference type="GeneID" id="17295590"/>